<name>A0AAD4XNF2_9MAGN</name>
<feature type="compositionally biased region" description="Polar residues" evidence="1">
    <location>
        <begin position="36"/>
        <end position="46"/>
    </location>
</feature>
<evidence type="ECO:0000313" key="2">
    <source>
        <dbReference type="EMBL" id="KAI3928598.1"/>
    </source>
</evidence>
<organism evidence="2 3">
    <name type="scientific">Papaver atlanticum</name>
    <dbReference type="NCBI Taxonomy" id="357466"/>
    <lineage>
        <taxon>Eukaryota</taxon>
        <taxon>Viridiplantae</taxon>
        <taxon>Streptophyta</taxon>
        <taxon>Embryophyta</taxon>
        <taxon>Tracheophyta</taxon>
        <taxon>Spermatophyta</taxon>
        <taxon>Magnoliopsida</taxon>
        <taxon>Ranunculales</taxon>
        <taxon>Papaveraceae</taxon>
        <taxon>Papaveroideae</taxon>
        <taxon>Papaver</taxon>
    </lineage>
</organism>
<sequence>PPVPPLEPCNLHKNTKPSSPMPQNLTVPAPKATKSCGATNKGTPLPTITNNSNTLLRKIKQNIDDHLKKEIFIEIGYQSPLNGVPPPPPPLPFPNRGMKFVAHGDLVNIQISSSDSIDDPPSAPCYYSSSNINNKAKNMIPIS</sequence>
<dbReference type="Proteomes" id="UP001202328">
    <property type="component" value="Unassembled WGS sequence"/>
</dbReference>
<reference evidence="2" key="1">
    <citation type="submission" date="2022-04" db="EMBL/GenBank/DDBJ databases">
        <title>A functionally conserved STORR gene fusion in Papaver species that diverged 16.8 million years ago.</title>
        <authorList>
            <person name="Catania T."/>
        </authorList>
    </citation>
    <scope>NUCLEOTIDE SEQUENCE</scope>
    <source>
        <strain evidence="2">S-188037</strain>
    </source>
</reference>
<keyword evidence="3" id="KW-1185">Reference proteome</keyword>
<proteinExistence type="predicted"/>
<dbReference type="AlphaFoldDB" id="A0AAD4XNF2"/>
<dbReference type="EMBL" id="JAJJMB010007708">
    <property type="protein sequence ID" value="KAI3928598.1"/>
    <property type="molecule type" value="Genomic_DNA"/>
</dbReference>
<protein>
    <submittedName>
        <fullName evidence="2">Uncharacterized protein</fullName>
    </submittedName>
</protein>
<feature type="non-terminal residue" evidence="2">
    <location>
        <position position="1"/>
    </location>
</feature>
<accession>A0AAD4XNF2</accession>
<feature type="compositionally biased region" description="Polar residues" evidence="1">
    <location>
        <begin position="16"/>
        <end position="26"/>
    </location>
</feature>
<comment type="caution">
    <text evidence="2">The sequence shown here is derived from an EMBL/GenBank/DDBJ whole genome shotgun (WGS) entry which is preliminary data.</text>
</comment>
<evidence type="ECO:0000256" key="1">
    <source>
        <dbReference type="SAM" id="MobiDB-lite"/>
    </source>
</evidence>
<gene>
    <name evidence="2" type="ORF">MKW98_024199</name>
</gene>
<evidence type="ECO:0000313" key="3">
    <source>
        <dbReference type="Proteomes" id="UP001202328"/>
    </source>
</evidence>
<feature type="region of interest" description="Disordered" evidence="1">
    <location>
        <begin position="1"/>
        <end position="46"/>
    </location>
</feature>